<dbReference type="PANTHER" id="PTHR34820">
    <property type="entry name" value="INNER MEMBRANE PROTEIN YEBZ"/>
    <property type="match status" value="1"/>
</dbReference>
<accession>A0ABS4PDZ7</accession>
<comment type="caution">
    <text evidence="10">The sequence shown here is derived from an EMBL/GenBank/DDBJ whole genome shotgun (WGS) entry which is preliminary data.</text>
</comment>
<comment type="subcellular location">
    <subcellularLocation>
        <location evidence="1 7">Periplasm</location>
    </subcellularLocation>
</comment>
<keyword evidence="11" id="KW-1185">Reference proteome</keyword>
<keyword evidence="4 7" id="KW-0732">Signal</keyword>
<gene>
    <name evidence="10" type="ORF">J2125_004050</name>
</gene>
<evidence type="ECO:0000256" key="1">
    <source>
        <dbReference type="ARBA" id="ARBA00004418"/>
    </source>
</evidence>
<keyword evidence="3 7" id="KW-0479">Metal-binding</keyword>
<dbReference type="RefSeq" id="WP_026111786.1">
    <property type="nucleotide sequence ID" value="NZ_JAGGMQ010000001.1"/>
</dbReference>
<sequence length="124" mass="12914">MLNRIKQLIAATAIVSAMLASQSALAHAHLATATPADKAEVSESPAELTLKFTEGIEPAFSGVKVLSSSGKAIASGKAAVDSSDNTVLHIPLDAQLPSGQYKVAWHVLSTDGHKTKGNYSFTVR</sequence>
<evidence type="ECO:0000313" key="10">
    <source>
        <dbReference type="EMBL" id="MBP2170858.1"/>
    </source>
</evidence>
<dbReference type="PANTHER" id="PTHR34820:SF4">
    <property type="entry name" value="INNER MEMBRANE PROTEIN YEBZ"/>
    <property type="match status" value="1"/>
</dbReference>
<feature type="chain" id="PRO_5046701365" description="Copper resistance protein C" evidence="8">
    <location>
        <begin position="27"/>
        <end position="124"/>
    </location>
</feature>
<reference evidence="11" key="1">
    <citation type="submission" date="2023-07" db="EMBL/GenBank/DDBJ databases">
        <title>Genome mining of underrepresented organisms for secondary metabolites.</title>
        <authorList>
            <person name="D'Agostino P.M."/>
        </authorList>
    </citation>
    <scope>NUCLEOTIDE SEQUENCE [LARGE SCALE GENOMIC DNA]</scope>
    <source>
        <strain evidence="11">WS4403</strain>
    </source>
</reference>
<dbReference type="InterPro" id="IPR032694">
    <property type="entry name" value="CopC/D"/>
</dbReference>
<dbReference type="NCBIfam" id="NF033814">
    <property type="entry name" value="copper_CopC"/>
    <property type="match status" value="1"/>
</dbReference>
<dbReference type="Gene3D" id="2.60.40.1220">
    <property type="match status" value="1"/>
</dbReference>
<evidence type="ECO:0000313" key="11">
    <source>
        <dbReference type="Proteomes" id="UP001195624"/>
    </source>
</evidence>
<comment type="function">
    <text evidence="7">Involved in copper resistance.</text>
</comment>
<evidence type="ECO:0000256" key="5">
    <source>
        <dbReference type="ARBA" id="ARBA00022764"/>
    </source>
</evidence>
<dbReference type="InterPro" id="IPR014755">
    <property type="entry name" value="Cu-Rt/internalin_Ig-like"/>
</dbReference>
<name>A0ABS4PDZ7_9GAMM</name>
<keyword evidence="5 7" id="KW-0574">Periplasm</keyword>
<dbReference type="SUPFAM" id="SSF81296">
    <property type="entry name" value="E set domains"/>
    <property type="match status" value="1"/>
</dbReference>
<comment type="similarity">
    <text evidence="2 7">Belongs to the CopC family.</text>
</comment>
<evidence type="ECO:0000259" key="9">
    <source>
        <dbReference type="Pfam" id="PF04234"/>
    </source>
</evidence>
<evidence type="ECO:0000256" key="6">
    <source>
        <dbReference type="ARBA" id="ARBA00023008"/>
    </source>
</evidence>
<dbReference type="Proteomes" id="UP001195624">
    <property type="component" value="Unassembled WGS sequence"/>
</dbReference>
<dbReference type="InterPro" id="IPR047685">
    <property type="entry name" value="CopC-like"/>
</dbReference>
<evidence type="ECO:0000256" key="3">
    <source>
        <dbReference type="ARBA" id="ARBA00022723"/>
    </source>
</evidence>
<dbReference type="InterPro" id="IPR007348">
    <property type="entry name" value="CopC_dom"/>
</dbReference>
<dbReference type="Pfam" id="PF04234">
    <property type="entry name" value="CopC"/>
    <property type="match status" value="1"/>
</dbReference>
<evidence type="ECO:0000256" key="4">
    <source>
        <dbReference type="ARBA" id="ARBA00022729"/>
    </source>
</evidence>
<dbReference type="EMBL" id="JAGGMQ010000001">
    <property type="protein sequence ID" value="MBP2170858.1"/>
    <property type="molecule type" value="Genomic_DNA"/>
</dbReference>
<protein>
    <recommendedName>
        <fullName evidence="7">Copper resistance protein C</fullName>
    </recommendedName>
</protein>
<evidence type="ECO:0000256" key="7">
    <source>
        <dbReference type="RuleBase" id="RU369037"/>
    </source>
</evidence>
<evidence type="ECO:0000256" key="8">
    <source>
        <dbReference type="SAM" id="SignalP"/>
    </source>
</evidence>
<keyword evidence="6 7" id="KW-0186">Copper</keyword>
<organism evidence="10 11">
    <name type="scientific">Winslowiella toletana</name>
    <dbReference type="NCBI Taxonomy" id="92490"/>
    <lineage>
        <taxon>Bacteria</taxon>
        <taxon>Pseudomonadati</taxon>
        <taxon>Pseudomonadota</taxon>
        <taxon>Gammaproteobacteria</taxon>
        <taxon>Enterobacterales</taxon>
        <taxon>Erwiniaceae</taxon>
        <taxon>Winslowiella</taxon>
    </lineage>
</organism>
<proteinExistence type="inferred from homology"/>
<feature type="domain" description="CopC" evidence="9">
    <location>
        <begin position="27"/>
        <end position="123"/>
    </location>
</feature>
<feature type="signal peptide" evidence="8">
    <location>
        <begin position="1"/>
        <end position="26"/>
    </location>
</feature>
<dbReference type="InterPro" id="IPR014756">
    <property type="entry name" value="Ig_E-set"/>
</dbReference>
<evidence type="ECO:0000256" key="2">
    <source>
        <dbReference type="ARBA" id="ARBA00010509"/>
    </source>
</evidence>